<sequence length="128" mass="14086">MESPLDLQGKDEQAPSLPKTGLISSVIVDLSNETELSGSMNPLRKSQAIGLKIDGMDNTSIKFWICLLVFSPLKWYRGTLWISIPHIIVFGINLVKLVVTTVAVLNFGGCREQLSDVISHGQLVLKHN</sequence>
<gene>
    <name evidence="1" type="ORF">DPMN_171128</name>
</gene>
<protein>
    <submittedName>
        <fullName evidence="1">Uncharacterized protein</fullName>
    </submittedName>
</protein>
<keyword evidence="2" id="KW-1185">Reference proteome</keyword>
<reference evidence="1" key="1">
    <citation type="journal article" date="2019" name="bioRxiv">
        <title>The Genome of the Zebra Mussel, Dreissena polymorpha: A Resource for Invasive Species Research.</title>
        <authorList>
            <person name="McCartney M.A."/>
            <person name="Auch B."/>
            <person name="Kono T."/>
            <person name="Mallez S."/>
            <person name="Zhang Y."/>
            <person name="Obille A."/>
            <person name="Becker A."/>
            <person name="Abrahante J.E."/>
            <person name="Garbe J."/>
            <person name="Badalamenti J.P."/>
            <person name="Herman A."/>
            <person name="Mangelson H."/>
            <person name="Liachko I."/>
            <person name="Sullivan S."/>
            <person name="Sone E.D."/>
            <person name="Koren S."/>
            <person name="Silverstein K.A.T."/>
            <person name="Beckman K.B."/>
            <person name="Gohl D.M."/>
        </authorList>
    </citation>
    <scope>NUCLEOTIDE SEQUENCE</scope>
    <source>
        <strain evidence="1">Duluth1</strain>
        <tissue evidence="1">Whole animal</tissue>
    </source>
</reference>
<dbReference type="EMBL" id="JAIWYP010000009">
    <property type="protein sequence ID" value="KAH3769848.1"/>
    <property type="molecule type" value="Genomic_DNA"/>
</dbReference>
<comment type="caution">
    <text evidence="1">The sequence shown here is derived from an EMBL/GenBank/DDBJ whole genome shotgun (WGS) entry which is preliminary data.</text>
</comment>
<organism evidence="1 2">
    <name type="scientific">Dreissena polymorpha</name>
    <name type="common">Zebra mussel</name>
    <name type="synonym">Mytilus polymorpha</name>
    <dbReference type="NCBI Taxonomy" id="45954"/>
    <lineage>
        <taxon>Eukaryota</taxon>
        <taxon>Metazoa</taxon>
        <taxon>Spiralia</taxon>
        <taxon>Lophotrochozoa</taxon>
        <taxon>Mollusca</taxon>
        <taxon>Bivalvia</taxon>
        <taxon>Autobranchia</taxon>
        <taxon>Heteroconchia</taxon>
        <taxon>Euheterodonta</taxon>
        <taxon>Imparidentia</taxon>
        <taxon>Neoheterodontei</taxon>
        <taxon>Myida</taxon>
        <taxon>Dreissenoidea</taxon>
        <taxon>Dreissenidae</taxon>
        <taxon>Dreissena</taxon>
    </lineage>
</organism>
<name>A0A9D4IFA0_DREPO</name>
<evidence type="ECO:0000313" key="2">
    <source>
        <dbReference type="Proteomes" id="UP000828390"/>
    </source>
</evidence>
<reference evidence="1" key="2">
    <citation type="submission" date="2020-11" db="EMBL/GenBank/DDBJ databases">
        <authorList>
            <person name="McCartney M.A."/>
            <person name="Auch B."/>
            <person name="Kono T."/>
            <person name="Mallez S."/>
            <person name="Becker A."/>
            <person name="Gohl D.M."/>
            <person name="Silverstein K.A.T."/>
            <person name="Koren S."/>
            <person name="Bechman K.B."/>
            <person name="Herman A."/>
            <person name="Abrahante J.E."/>
            <person name="Garbe J."/>
        </authorList>
    </citation>
    <scope>NUCLEOTIDE SEQUENCE</scope>
    <source>
        <strain evidence="1">Duluth1</strain>
        <tissue evidence="1">Whole animal</tissue>
    </source>
</reference>
<evidence type="ECO:0000313" key="1">
    <source>
        <dbReference type="EMBL" id="KAH3769848.1"/>
    </source>
</evidence>
<accession>A0A9D4IFA0</accession>
<proteinExistence type="predicted"/>
<dbReference type="AlphaFoldDB" id="A0A9D4IFA0"/>
<dbReference type="Proteomes" id="UP000828390">
    <property type="component" value="Unassembled WGS sequence"/>
</dbReference>